<feature type="domain" description="Alanine racemase C-terminal" evidence="5">
    <location>
        <begin position="257"/>
        <end position="385"/>
    </location>
</feature>
<sequence length="386" mass="41536">MPNDERLVNEQHLEPLKRHPEGRALRAEVDLGRIARNLGRVRTASGGRGIWAVVKANAYGHGAVPVSRALEEAGVHGLAVSSLEEGLELRRGGIECPVLVLGGLRPEALPAASAENLTIAVVGPEHLDDYARALPRHPVRLHLKLDTGMGRFGLLPSELGEHLLQLQRLAPWIEGAMGHFATADDPDPGFAQRQRGVFDACLAQLADGGIRPEQRHHGNSDACLRGMLGQDTHVRPGLALYGLTMLAEGRALGLEPALELVAEVARVKAMPAGTTVGYGRTFVAPHPLQIATLACGYADGYRRDLGNKAVVGFQGRTFPVVGRISMDYLTVALPLDVHLAIGDPMTLYSGNPDAAHSLERLAQLLGTIPYELTCALHRRITRRFTP</sequence>
<dbReference type="InterPro" id="IPR000821">
    <property type="entry name" value="Ala_racemase"/>
</dbReference>
<dbReference type="Pfam" id="PF00842">
    <property type="entry name" value="Ala_racemase_C"/>
    <property type="match status" value="1"/>
</dbReference>
<accession>A0ABQ5PWF1</accession>
<comment type="function">
    <text evidence="4">Catalyzes the interconversion of L-alanine and D-alanine. May also act on other amino acids.</text>
</comment>
<dbReference type="Proteomes" id="UP001165044">
    <property type="component" value="Unassembled WGS sequence"/>
</dbReference>
<protein>
    <recommendedName>
        <fullName evidence="4">Alanine racemase</fullName>
        <ecNumber evidence="4">5.1.1.1</ecNumber>
    </recommendedName>
</protein>
<dbReference type="PROSITE" id="PS00395">
    <property type="entry name" value="ALANINE_RACEMASE"/>
    <property type="match status" value="1"/>
</dbReference>
<comment type="pathway">
    <text evidence="4">Amino-acid biosynthesis; D-alanine biosynthesis; D-alanine from L-alanine: step 1/1.</text>
</comment>
<dbReference type="Gene3D" id="3.20.20.10">
    <property type="entry name" value="Alanine racemase"/>
    <property type="match status" value="1"/>
</dbReference>
<name>A0ABQ5PWF1_9BACT</name>
<dbReference type="Pfam" id="PF01168">
    <property type="entry name" value="Ala_racemase_N"/>
    <property type="match status" value="1"/>
</dbReference>
<dbReference type="Gene3D" id="2.40.37.10">
    <property type="entry name" value="Lyase, Ornithine Decarboxylase, Chain A, domain 1"/>
    <property type="match status" value="1"/>
</dbReference>
<feature type="binding site" evidence="4">
    <location>
        <position position="151"/>
    </location>
    <ligand>
        <name>substrate</name>
    </ligand>
</feature>
<evidence type="ECO:0000313" key="7">
    <source>
        <dbReference type="Proteomes" id="UP001165044"/>
    </source>
</evidence>
<dbReference type="NCBIfam" id="TIGR00492">
    <property type="entry name" value="alr"/>
    <property type="match status" value="1"/>
</dbReference>
<gene>
    <name evidence="6" type="ORF">GETHED_09770</name>
</gene>
<dbReference type="CDD" id="cd00430">
    <property type="entry name" value="PLPDE_III_AR"/>
    <property type="match status" value="1"/>
</dbReference>
<dbReference type="EC" id="5.1.1.1" evidence="4"/>
<comment type="cofactor">
    <cofactor evidence="1 4">
        <name>pyridoxal 5'-phosphate</name>
        <dbReference type="ChEBI" id="CHEBI:597326"/>
    </cofactor>
</comment>
<keyword evidence="7" id="KW-1185">Reference proteome</keyword>
<dbReference type="HAMAP" id="MF_01201">
    <property type="entry name" value="Ala_racemase"/>
    <property type="match status" value="1"/>
</dbReference>
<organism evidence="6 7">
    <name type="scientific">Geothrix edaphica</name>
    <dbReference type="NCBI Taxonomy" id="2927976"/>
    <lineage>
        <taxon>Bacteria</taxon>
        <taxon>Pseudomonadati</taxon>
        <taxon>Acidobacteriota</taxon>
        <taxon>Holophagae</taxon>
        <taxon>Holophagales</taxon>
        <taxon>Holophagaceae</taxon>
        <taxon>Geothrix</taxon>
    </lineage>
</organism>
<dbReference type="PANTHER" id="PTHR30511:SF0">
    <property type="entry name" value="ALANINE RACEMASE, CATABOLIC-RELATED"/>
    <property type="match status" value="1"/>
</dbReference>
<dbReference type="InterPro" id="IPR009006">
    <property type="entry name" value="Ala_racemase/Decarboxylase_C"/>
</dbReference>
<keyword evidence="2 4" id="KW-0663">Pyridoxal phosphate</keyword>
<evidence type="ECO:0000256" key="2">
    <source>
        <dbReference type="ARBA" id="ARBA00022898"/>
    </source>
</evidence>
<dbReference type="InterPro" id="IPR011079">
    <property type="entry name" value="Ala_racemase_C"/>
</dbReference>
<reference evidence="6" key="1">
    <citation type="journal article" date="2023" name="Antonie Van Leeuwenhoek">
        <title>Mesoterricola silvestris gen. nov., sp. nov., Mesoterricola sediminis sp. nov., Geothrix oryzae sp. nov., Geothrix edaphica sp. nov., Geothrix rubra sp. nov., and Geothrix limicola sp. nov., six novel members of Acidobacteriota isolated from soils.</title>
        <authorList>
            <person name="Itoh H."/>
            <person name="Sugisawa Y."/>
            <person name="Mise K."/>
            <person name="Xu Z."/>
            <person name="Kuniyasu M."/>
            <person name="Ushijima N."/>
            <person name="Kawano K."/>
            <person name="Kobayashi E."/>
            <person name="Shiratori Y."/>
            <person name="Masuda Y."/>
            <person name="Senoo K."/>
        </authorList>
    </citation>
    <scope>NUCLEOTIDE SEQUENCE</scope>
    <source>
        <strain evidence="6">Red802</strain>
    </source>
</reference>
<feature type="modified residue" description="N6-(pyridoxal phosphate)lysine" evidence="4">
    <location>
        <position position="55"/>
    </location>
</feature>
<dbReference type="PRINTS" id="PR00992">
    <property type="entry name" value="ALARACEMASE"/>
</dbReference>
<evidence type="ECO:0000256" key="3">
    <source>
        <dbReference type="ARBA" id="ARBA00023235"/>
    </source>
</evidence>
<evidence type="ECO:0000259" key="5">
    <source>
        <dbReference type="SMART" id="SM01005"/>
    </source>
</evidence>
<feature type="active site" description="Proton acceptor; specific for L-alanine" evidence="4">
    <location>
        <position position="278"/>
    </location>
</feature>
<feature type="binding site" evidence="4">
    <location>
        <position position="326"/>
    </location>
    <ligand>
        <name>substrate</name>
    </ligand>
</feature>
<dbReference type="SUPFAM" id="SSF50621">
    <property type="entry name" value="Alanine racemase C-terminal domain-like"/>
    <property type="match status" value="1"/>
</dbReference>
<dbReference type="InterPro" id="IPR001608">
    <property type="entry name" value="Ala_racemase_N"/>
</dbReference>
<keyword evidence="3 4" id="KW-0413">Isomerase</keyword>
<proteinExistence type="inferred from homology"/>
<comment type="similarity">
    <text evidence="4">Belongs to the alanine racemase family.</text>
</comment>
<dbReference type="SUPFAM" id="SSF51419">
    <property type="entry name" value="PLP-binding barrel"/>
    <property type="match status" value="1"/>
</dbReference>
<evidence type="ECO:0000313" key="6">
    <source>
        <dbReference type="EMBL" id="GLH66613.1"/>
    </source>
</evidence>
<dbReference type="SMART" id="SM01005">
    <property type="entry name" value="Ala_racemase_C"/>
    <property type="match status" value="1"/>
</dbReference>
<comment type="catalytic activity">
    <reaction evidence="4">
        <text>L-alanine = D-alanine</text>
        <dbReference type="Rhea" id="RHEA:20249"/>
        <dbReference type="ChEBI" id="CHEBI:57416"/>
        <dbReference type="ChEBI" id="CHEBI:57972"/>
        <dbReference type="EC" id="5.1.1.1"/>
    </reaction>
</comment>
<dbReference type="EMBL" id="BSDC01000001">
    <property type="protein sequence ID" value="GLH66613.1"/>
    <property type="molecule type" value="Genomic_DNA"/>
</dbReference>
<evidence type="ECO:0000256" key="4">
    <source>
        <dbReference type="HAMAP-Rule" id="MF_01201"/>
    </source>
</evidence>
<feature type="active site" description="Proton acceptor; specific for D-alanine" evidence="4">
    <location>
        <position position="55"/>
    </location>
</feature>
<evidence type="ECO:0000256" key="1">
    <source>
        <dbReference type="ARBA" id="ARBA00001933"/>
    </source>
</evidence>
<comment type="caution">
    <text evidence="6">The sequence shown here is derived from an EMBL/GenBank/DDBJ whole genome shotgun (WGS) entry which is preliminary data.</text>
</comment>
<dbReference type="InterPro" id="IPR029066">
    <property type="entry name" value="PLP-binding_barrel"/>
</dbReference>
<dbReference type="PANTHER" id="PTHR30511">
    <property type="entry name" value="ALANINE RACEMASE"/>
    <property type="match status" value="1"/>
</dbReference>
<dbReference type="InterPro" id="IPR020622">
    <property type="entry name" value="Ala_racemase_pyridoxalP-BS"/>
</dbReference>